<sequence length="694" mass="80336">MESIHKVKVSSPWVRQHRFNSYAPIREDAKVKWYVDGKDYFFAVSQAILAARSEIYIEDWWLSPELYLRRPPNKNEEFRLDRLLKKKAEEGVMIYVVVYKEVKYALTLDSRYTKMTLESLHRNIKVQRHPDHGPEGTMFWAHHEKMVVIDSQIAFIGGLDLCFGRYDTHTHEMADFYPDEIKDDEIERLRTIWPGLDYSNPRVKDFVNVADYSNEIIDKKQTPRMPWHDVSIGMVGPPARDVARHFVQRWNFIKDEKAYDKDKFPFLTPKGEYVSTRDESLFRGTCSVQLLRSSAEWSSGIKQENSIYNAYCHLIRTAKHFIYIENQFFITSTENDSDHAIKNRIGEVLVERVKRAHKQNEKFRIIVVMPLLPAFEADLSSKDAGTIRMVMHWQYVSICRGGKSVLEKISEAGINPEDYISFFALRGFDTIHKPDDKGKQPDGAPTEHSKDDSFSDEKHQPFSNGRVGGEPAIPLGIKQTDPKQNFVTEEVYIHSKLMIVDDRYVICGSANINDRSQVGNRDSEIAIVIEDKKHITTRMNGIEYQAGKIPYTLRSSLFKEHLGLCEPQDHSSVTKTKIQHPTKEDLIVMDPLSDTFYEHWTRTARNNSETYRSVFRCIPDKNVTNWDEYKLFVPDSTKVPTGHVANLGISMEDTRKKLDNIRGHLVEFPLEFLHKENLMGSVISNAVTPAEIFT</sequence>
<evidence type="ECO:0000256" key="2">
    <source>
        <dbReference type="ARBA" id="ARBA00012027"/>
    </source>
</evidence>
<dbReference type="SMART" id="SM00155">
    <property type="entry name" value="PLDc"/>
    <property type="match status" value="2"/>
</dbReference>
<keyword evidence="6" id="KW-0443">Lipid metabolism</keyword>
<feature type="domain" description="PLD phosphodiesterase" evidence="8">
    <location>
        <begin position="489"/>
        <end position="516"/>
    </location>
</feature>
<dbReference type="EC" id="3.1.4.4" evidence="2"/>
<dbReference type="GO" id="GO:0009395">
    <property type="term" value="P:phospholipid catabolic process"/>
    <property type="evidence" value="ECO:0007669"/>
    <property type="project" value="TreeGrafter"/>
</dbReference>
<dbReference type="Pfam" id="PF13091">
    <property type="entry name" value="PLDc_2"/>
    <property type="match status" value="1"/>
</dbReference>
<accession>A0A397SX12</accession>
<gene>
    <name evidence="9" type="ORF">C1645_725863</name>
</gene>
<organism evidence="9 10">
    <name type="scientific">Glomus cerebriforme</name>
    <dbReference type="NCBI Taxonomy" id="658196"/>
    <lineage>
        <taxon>Eukaryota</taxon>
        <taxon>Fungi</taxon>
        <taxon>Fungi incertae sedis</taxon>
        <taxon>Mucoromycota</taxon>
        <taxon>Glomeromycotina</taxon>
        <taxon>Glomeromycetes</taxon>
        <taxon>Glomerales</taxon>
        <taxon>Glomeraceae</taxon>
        <taxon>Glomus</taxon>
    </lineage>
</organism>
<dbReference type="OrthoDB" id="14911at2759"/>
<name>A0A397SX12_9GLOM</name>
<feature type="domain" description="PLD phosphodiesterase" evidence="8">
    <location>
        <begin position="138"/>
        <end position="165"/>
    </location>
</feature>
<evidence type="ECO:0000313" key="9">
    <source>
        <dbReference type="EMBL" id="RIA88545.1"/>
    </source>
</evidence>
<dbReference type="InterPro" id="IPR001736">
    <property type="entry name" value="PLipase_D/transphosphatidylase"/>
</dbReference>
<evidence type="ECO:0000256" key="1">
    <source>
        <dbReference type="ARBA" id="ARBA00000798"/>
    </source>
</evidence>
<keyword evidence="4" id="KW-0378">Hydrolase</keyword>
<dbReference type="PANTHER" id="PTHR18896:SF76">
    <property type="entry name" value="PHOSPHOLIPASE"/>
    <property type="match status" value="1"/>
</dbReference>
<evidence type="ECO:0000256" key="5">
    <source>
        <dbReference type="ARBA" id="ARBA00022963"/>
    </source>
</evidence>
<dbReference type="AlphaFoldDB" id="A0A397SX12"/>
<protein>
    <recommendedName>
        <fullName evidence="2">phospholipase D</fullName>
        <ecNumber evidence="2">3.1.4.4</ecNumber>
    </recommendedName>
</protein>
<reference evidence="9 10" key="1">
    <citation type="submission" date="2018-06" db="EMBL/GenBank/DDBJ databases">
        <title>Comparative genomics reveals the genomic features of Rhizophagus irregularis, R. cerebriforme, R. diaphanum and Gigaspora rosea, and their symbiotic lifestyle signature.</title>
        <authorList>
            <person name="Morin E."/>
            <person name="San Clemente H."/>
            <person name="Chen E.C.H."/>
            <person name="De La Providencia I."/>
            <person name="Hainaut M."/>
            <person name="Kuo A."/>
            <person name="Kohler A."/>
            <person name="Murat C."/>
            <person name="Tang N."/>
            <person name="Roy S."/>
            <person name="Loubradou J."/>
            <person name="Henrissat B."/>
            <person name="Grigoriev I.V."/>
            <person name="Corradi N."/>
            <person name="Roux C."/>
            <person name="Martin F.M."/>
        </authorList>
    </citation>
    <scope>NUCLEOTIDE SEQUENCE [LARGE SCALE GENOMIC DNA]</scope>
    <source>
        <strain evidence="9 10">DAOM 227022</strain>
    </source>
</reference>
<dbReference type="InterPro" id="IPR016555">
    <property type="entry name" value="PLipase_D_euk"/>
</dbReference>
<dbReference type="EMBL" id="QKYT01000258">
    <property type="protein sequence ID" value="RIA88545.1"/>
    <property type="molecule type" value="Genomic_DNA"/>
</dbReference>
<evidence type="ECO:0000256" key="4">
    <source>
        <dbReference type="ARBA" id="ARBA00022801"/>
    </source>
</evidence>
<dbReference type="GO" id="GO:0035556">
    <property type="term" value="P:intracellular signal transduction"/>
    <property type="evidence" value="ECO:0007669"/>
    <property type="project" value="InterPro"/>
</dbReference>
<keyword evidence="5" id="KW-0442">Lipid degradation</keyword>
<evidence type="ECO:0000256" key="3">
    <source>
        <dbReference type="ARBA" id="ARBA00022737"/>
    </source>
</evidence>
<evidence type="ECO:0000256" key="6">
    <source>
        <dbReference type="ARBA" id="ARBA00023098"/>
    </source>
</evidence>
<dbReference type="SUPFAM" id="SSF56024">
    <property type="entry name" value="Phospholipase D/nuclease"/>
    <property type="match status" value="2"/>
</dbReference>
<dbReference type="CDD" id="cd09141">
    <property type="entry name" value="PLDc_vPLD1_2_yPLD_like_2"/>
    <property type="match status" value="1"/>
</dbReference>
<dbReference type="Pfam" id="PF00614">
    <property type="entry name" value="PLDc"/>
    <property type="match status" value="1"/>
</dbReference>
<dbReference type="Proteomes" id="UP000265703">
    <property type="component" value="Unassembled WGS sequence"/>
</dbReference>
<feature type="compositionally biased region" description="Basic and acidic residues" evidence="7">
    <location>
        <begin position="433"/>
        <end position="460"/>
    </location>
</feature>
<proteinExistence type="predicted"/>
<dbReference type="PANTHER" id="PTHR18896">
    <property type="entry name" value="PHOSPHOLIPASE D"/>
    <property type="match status" value="1"/>
</dbReference>
<keyword evidence="3" id="KW-0677">Repeat</keyword>
<evidence type="ECO:0000313" key="10">
    <source>
        <dbReference type="Proteomes" id="UP000265703"/>
    </source>
</evidence>
<dbReference type="PROSITE" id="PS50035">
    <property type="entry name" value="PLD"/>
    <property type="match status" value="2"/>
</dbReference>
<dbReference type="InterPro" id="IPR025202">
    <property type="entry name" value="PLD-like_dom"/>
</dbReference>
<keyword evidence="10" id="KW-1185">Reference proteome</keyword>
<evidence type="ECO:0000256" key="7">
    <source>
        <dbReference type="SAM" id="MobiDB-lite"/>
    </source>
</evidence>
<dbReference type="Gene3D" id="3.30.870.10">
    <property type="entry name" value="Endonuclease Chain A"/>
    <property type="match status" value="2"/>
</dbReference>
<feature type="region of interest" description="Disordered" evidence="7">
    <location>
        <begin position="433"/>
        <end position="480"/>
    </location>
</feature>
<dbReference type="GO" id="GO:0004630">
    <property type="term" value="F:phospholipase D activity"/>
    <property type="evidence" value="ECO:0007669"/>
    <property type="project" value="UniProtKB-EC"/>
</dbReference>
<comment type="caution">
    <text evidence="9">The sequence shown here is derived from an EMBL/GenBank/DDBJ whole genome shotgun (WGS) entry which is preliminary data.</text>
</comment>
<dbReference type="CDD" id="cd09138">
    <property type="entry name" value="PLDc_vPLD1_2_yPLD_like_1"/>
    <property type="match status" value="1"/>
</dbReference>
<evidence type="ECO:0000259" key="8">
    <source>
        <dbReference type="PROSITE" id="PS50035"/>
    </source>
</evidence>
<dbReference type="GO" id="GO:0006654">
    <property type="term" value="P:phosphatidic acid biosynthetic process"/>
    <property type="evidence" value="ECO:0007669"/>
    <property type="project" value="InterPro"/>
</dbReference>
<dbReference type="STRING" id="658196.A0A397SX12"/>
<dbReference type="PIRSF" id="PIRSF009376">
    <property type="entry name" value="Phospholipase_D_euk"/>
    <property type="match status" value="1"/>
</dbReference>
<dbReference type="InterPro" id="IPR015679">
    <property type="entry name" value="PLipase_D_fam"/>
</dbReference>
<comment type="catalytic activity">
    <reaction evidence="1">
        <text>a 1,2-diacyl-sn-glycero-3-phosphocholine + H2O = a 1,2-diacyl-sn-glycero-3-phosphate + choline + H(+)</text>
        <dbReference type="Rhea" id="RHEA:14445"/>
        <dbReference type="ChEBI" id="CHEBI:15354"/>
        <dbReference type="ChEBI" id="CHEBI:15377"/>
        <dbReference type="ChEBI" id="CHEBI:15378"/>
        <dbReference type="ChEBI" id="CHEBI:57643"/>
        <dbReference type="ChEBI" id="CHEBI:58608"/>
        <dbReference type="EC" id="3.1.4.4"/>
    </reaction>
</comment>